<dbReference type="Proteomes" id="UP001225644">
    <property type="component" value="Unassembled WGS sequence"/>
</dbReference>
<organism evidence="1 2">
    <name type="scientific">Desulfofundulus luciae</name>
    <dbReference type="NCBI Taxonomy" id="74702"/>
    <lineage>
        <taxon>Bacteria</taxon>
        <taxon>Bacillati</taxon>
        <taxon>Bacillota</taxon>
        <taxon>Clostridia</taxon>
        <taxon>Eubacteriales</taxon>
        <taxon>Peptococcaceae</taxon>
        <taxon>Desulfofundulus</taxon>
    </lineage>
</organism>
<reference evidence="1 2" key="1">
    <citation type="submission" date="2023-07" db="EMBL/GenBank/DDBJ databases">
        <title>Genomic Encyclopedia of Type Strains, Phase IV (KMG-IV): sequencing the most valuable type-strain genomes for metagenomic binning, comparative biology and taxonomic classification.</title>
        <authorList>
            <person name="Goeker M."/>
        </authorList>
    </citation>
    <scope>NUCLEOTIDE SEQUENCE [LARGE SCALE GENOMIC DNA]</scope>
    <source>
        <strain evidence="1 2">DSM 12396</strain>
    </source>
</reference>
<evidence type="ECO:0000313" key="1">
    <source>
        <dbReference type="EMBL" id="MDQ0287358.1"/>
    </source>
</evidence>
<evidence type="ECO:0000313" key="2">
    <source>
        <dbReference type="Proteomes" id="UP001225644"/>
    </source>
</evidence>
<dbReference type="EMBL" id="JAUSUX010000024">
    <property type="protein sequence ID" value="MDQ0287358.1"/>
    <property type="molecule type" value="Genomic_DNA"/>
</dbReference>
<name>A0ABU0B4B6_9FIRM</name>
<protein>
    <submittedName>
        <fullName evidence="1">Iron-sulfur-dependent L-serine dehydratase beta subunit</fullName>
    </submittedName>
</protein>
<gene>
    <name evidence="1" type="ORF">J2Z49_002479</name>
</gene>
<comment type="caution">
    <text evidence="1">The sequence shown here is derived from an EMBL/GenBank/DDBJ whole genome shotgun (WGS) entry which is preliminary data.</text>
</comment>
<proteinExistence type="predicted"/>
<accession>A0ABU0B4B6</accession>
<keyword evidence="2" id="KW-1185">Reference proteome</keyword>
<sequence>MDIFEIIGPVMISPSGSHTAGVVRLGNLTRNILGEEPRRAKIILYNSFA</sequence>